<reference evidence="2" key="1">
    <citation type="journal article" date="2020" name="mSystems">
        <title>Genome- and Community-Level Interaction Insights into Carbon Utilization and Element Cycling Functions of Hydrothermarchaeota in Hydrothermal Sediment.</title>
        <authorList>
            <person name="Zhou Z."/>
            <person name="Liu Y."/>
            <person name="Xu W."/>
            <person name="Pan J."/>
            <person name="Luo Z.H."/>
            <person name="Li M."/>
        </authorList>
    </citation>
    <scope>NUCLEOTIDE SEQUENCE [LARGE SCALE GENOMIC DNA]</scope>
    <source>
        <strain evidence="2">SpSt-604</strain>
        <strain evidence="1">SpSt-640</strain>
    </source>
</reference>
<organism evidence="2">
    <name type="scientific">Fervidobacterium pennivorans</name>
    <dbReference type="NCBI Taxonomy" id="93466"/>
    <lineage>
        <taxon>Bacteria</taxon>
        <taxon>Thermotogati</taxon>
        <taxon>Thermotogota</taxon>
        <taxon>Thermotogae</taxon>
        <taxon>Thermotogales</taxon>
        <taxon>Fervidobacteriaceae</taxon>
        <taxon>Fervidobacterium</taxon>
    </lineage>
</organism>
<dbReference type="Pfam" id="PF00480">
    <property type="entry name" value="ROK"/>
    <property type="match status" value="1"/>
</dbReference>
<evidence type="ECO:0000313" key="2">
    <source>
        <dbReference type="EMBL" id="HGU41772.1"/>
    </source>
</evidence>
<protein>
    <submittedName>
        <fullName evidence="2">ROK family transcriptional regulator</fullName>
    </submittedName>
</protein>
<dbReference type="SUPFAM" id="SSF53067">
    <property type="entry name" value="Actin-like ATPase domain"/>
    <property type="match status" value="1"/>
</dbReference>
<dbReference type="InterPro" id="IPR036390">
    <property type="entry name" value="WH_DNA-bd_sf"/>
</dbReference>
<dbReference type="CDD" id="cd00090">
    <property type="entry name" value="HTH_ARSR"/>
    <property type="match status" value="1"/>
</dbReference>
<dbReference type="Pfam" id="PF13412">
    <property type="entry name" value="HTH_24"/>
    <property type="match status" value="1"/>
</dbReference>
<name>A0A7C4W5P7_FERPE</name>
<dbReference type="EMBL" id="DTBH01000146">
    <property type="protein sequence ID" value="HGQ77608.1"/>
    <property type="molecule type" value="Genomic_DNA"/>
</dbReference>
<dbReference type="InterPro" id="IPR043129">
    <property type="entry name" value="ATPase_NBD"/>
</dbReference>
<sequence length="380" mass="43148">MTKKLNPVSMKKENKRIILRYLMEKGKASRAELSKETGLAQSAVWRLIGELEDNGLLEVVGISANIGRSSVIYGPTKSFVTSIIYNVEIAETLVAVGYLDGSWEVVDSFDTQRDFEKFKNTVINSFEKITKEYPTRNHISKVVFSLPGIVNYEKKTLMCAPNLNWRDIDFGKEFEELGMEIFIENDANLSMLAERFFSPDVKNSKVAFFLYFGEGIGGAILVNGNIVRGRNSAAGEIGHVSFCQEELERYLSPMRLLGTFEYAIDNSYAKNSTLQQKFNYLKSLWGEGNEEVKKVLENYIKHLAITLRNIIYFINPDVIILGGLINDIHEIFGNLIEEELYKFLDKTLFNTVIRDTIFEDVPPSLVGGNVLVLEHFLRTL</sequence>
<dbReference type="PROSITE" id="PS50896">
    <property type="entry name" value="LISH"/>
    <property type="match status" value="1"/>
</dbReference>
<dbReference type="AlphaFoldDB" id="A0A7C4W5P7"/>
<dbReference type="InterPro" id="IPR011991">
    <property type="entry name" value="ArsR-like_HTH"/>
</dbReference>
<proteinExistence type="predicted"/>
<dbReference type="InterPro" id="IPR000600">
    <property type="entry name" value="ROK"/>
</dbReference>
<dbReference type="EMBL" id="DSZT01000072">
    <property type="protein sequence ID" value="HGU41772.1"/>
    <property type="molecule type" value="Genomic_DNA"/>
</dbReference>
<accession>A0A7C4W5P7</accession>
<comment type="caution">
    <text evidence="2">The sequence shown here is derived from an EMBL/GenBank/DDBJ whole genome shotgun (WGS) entry which is preliminary data.</text>
</comment>
<dbReference type="Gene3D" id="1.10.10.10">
    <property type="entry name" value="Winged helix-like DNA-binding domain superfamily/Winged helix DNA-binding domain"/>
    <property type="match status" value="1"/>
</dbReference>
<evidence type="ECO:0000313" key="1">
    <source>
        <dbReference type="EMBL" id="HGQ77608.1"/>
    </source>
</evidence>
<dbReference type="InterPro" id="IPR006594">
    <property type="entry name" value="LisH"/>
</dbReference>
<gene>
    <name evidence="2" type="ORF">ENT72_02455</name>
    <name evidence="1" type="ORF">ENU12_06870</name>
</gene>
<dbReference type="Gene3D" id="3.30.420.40">
    <property type="match status" value="2"/>
</dbReference>
<dbReference type="SUPFAM" id="SSF46785">
    <property type="entry name" value="Winged helix' DNA-binding domain"/>
    <property type="match status" value="1"/>
</dbReference>
<dbReference type="InterPro" id="IPR036388">
    <property type="entry name" value="WH-like_DNA-bd_sf"/>
</dbReference>
<dbReference type="PANTHER" id="PTHR18964:SF110">
    <property type="entry name" value="TRANSCRIPTIONAL REGULATOR, XYLR-RELATED"/>
    <property type="match status" value="1"/>
</dbReference>
<dbReference type="PANTHER" id="PTHR18964">
    <property type="entry name" value="ROK (REPRESSOR, ORF, KINASE) FAMILY"/>
    <property type="match status" value="1"/>
</dbReference>